<dbReference type="InterPro" id="IPR021655">
    <property type="entry name" value="Put_metal-bd"/>
</dbReference>
<dbReference type="Pfam" id="PF11617">
    <property type="entry name" value="Cu-binding_MopE"/>
    <property type="match status" value="3"/>
</dbReference>
<keyword evidence="4" id="KW-1185">Reference proteome</keyword>
<dbReference type="OrthoDB" id="68195at2"/>
<protein>
    <submittedName>
        <fullName evidence="3">Uncharacterized protein</fullName>
    </submittedName>
</protein>
<accession>A0A5B8Y1K9</accession>
<feature type="chain" id="PRO_5030106233" evidence="2">
    <location>
        <begin position="24"/>
        <end position="430"/>
    </location>
</feature>
<evidence type="ECO:0000256" key="1">
    <source>
        <dbReference type="SAM" id="MobiDB-lite"/>
    </source>
</evidence>
<feature type="signal peptide" evidence="2">
    <location>
        <begin position="1"/>
        <end position="23"/>
    </location>
</feature>
<dbReference type="RefSeq" id="WP_141196857.1">
    <property type="nucleotide sequence ID" value="NZ_CP041186.1"/>
</dbReference>
<sequence>MKSANLSRLLGVLLLCGSSVLWGGCAQGTKPLPGELDNADAGAGDATIGEDAGSADTGIAQDTSSPDTGTQCPPSACQIGERVCTSQTALANCIDDGNGCGVLSSPSSCSSNQVCSAGQCVQDTGACVDSDGDGYGANCSSGPDCNDGDDSIHPNAFEVCDGRDNDCDGQFDEDHPQKGQSCSAGQGACAQSGTYVCKADGSGVECSASAGSGSTELCGDNIDNDCDGQTDEGFSNVGQACSSGSGSCSVNGTIRCDASRTGTFCDTGGGSSSGGSMEICDGVDNDCDGQTDEALCYSCTEDSQEPNQRSFEGTDLTYARTIDELVLCGDSTSFDVDWFNLGNHNPGDQVTIELTQETGTNAAGFNYPNLDVEFFCGSQWCGWLGGDAATTSKTFDGSCGCASGDRWTVRVYPQSQTNPAPATPYSIRRY</sequence>
<reference evidence="3 4" key="1">
    <citation type="submission" date="2019-06" db="EMBL/GenBank/DDBJ databases">
        <title>Persicimonas caeni gen. nov., sp. nov., a predatory bacterium isolated from solar saltern.</title>
        <authorList>
            <person name="Wang S."/>
        </authorList>
    </citation>
    <scope>NUCLEOTIDE SEQUENCE [LARGE SCALE GENOMIC DNA]</scope>
    <source>
        <strain evidence="3 4">YN101</strain>
    </source>
</reference>
<organism evidence="3 4">
    <name type="scientific">Persicimonas caeni</name>
    <dbReference type="NCBI Taxonomy" id="2292766"/>
    <lineage>
        <taxon>Bacteria</taxon>
        <taxon>Deltaproteobacteria</taxon>
        <taxon>Bradymonadales</taxon>
        <taxon>Bradymonadaceae</taxon>
        <taxon>Persicimonas</taxon>
    </lineage>
</organism>
<dbReference type="Proteomes" id="UP000315995">
    <property type="component" value="Chromosome"/>
</dbReference>
<dbReference type="PROSITE" id="PS51257">
    <property type="entry name" value="PROKAR_LIPOPROTEIN"/>
    <property type="match status" value="1"/>
</dbReference>
<dbReference type="AlphaFoldDB" id="A0A4Y6PQ78"/>
<evidence type="ECO:0000256" key="2">
    <source>
        <dbReference type="SAM" id="SignalP"/>
    </source>
</evidence>
<evidence type="ECO:0000313" key="4">
    <source>
        <dbReference type="Proteomes" id="UP000315995"/>
    </source>
</evidence>
<proteinExistence type="predicted"/>
<feature type="compositionally biased region" description="Polar residues" evidence="1">
    <location>
        <begin position="60"/>
        <end position="71"/>
    </location>
</feature>
<evidence type="ECO:0000313" key="3">
    <source>
        <dbReference type="EMBL" id="QDG50363.1"/>
    </source>
</evidence>
<name>A0A4Y6PQ78_PERCE</name>
<dbReference type="EMBL" id="CP041186">
    <property type="protein sequence ID" value="QDG50363.1"/>
    <property type="molecule type" value="Genomic_DNA"/>
</dbReference>
<accession>A0A4Y6PQ78</accession>
<gene>
    <name evidence="3" type="ORF">FIV42_06335</name>
</gene>
<feature type="region of interest" description="Disordered" evidence="1">
    <location>
        <begin position="36"/>
        <end position="71"/>
    </location>
</feature>
<keyword evidence="2" id="KW-0732">Signal</keyword>